<dbReference type="EMBL" id="PKOZ01000001">
    <property type="protein sequence ID" value="PQD97159.1"/>
    <property type="molecule type" value="Genomic_DNA"/>
</dbReference>
<evidence type="ECO:0000256" key="5">
    <source>
        <dbReference type="ARBA" id="ARBA00022670"/>
    </source>
</evidence>
<dbReference type="PANTHER" id="PTHR43806">
    <property type="entry name" value="PEPTIDASE S8"/>
    <property type="match status" value="1"/>
</dbReference>
<evidence type="ECO:0000256" key="3">
    <source>
        <dbReference type="ARBA" id="ARBA00011073"/>
    </source>
</evidence>
<evidence type="ECO:0000256" key="4">
    <source>
        <dbReference type="ARBA" id="ARBA00022525"/>
    </source>
</evidence>
<evidence type="ECO:0000313" key="15">
    <source>
        <dbReference type="Proteomes" id="UP000239663"/>
    </source>
</evidence>
<evidence type="ECO:0000256" key="6">
    <source>
        <dbReference type="ARBA" id="ARBA00022723"/>
    </source>
</evidence>
<comment type="caution">
    <text evidence="14">The sequence shown here is derived from an EMBL/GenBank/DDBJ whole genome shotgun (WGS) entry which is preliminary data.</text>
</comment>
<evidence type="ECO:0000256" key="9">
    <source>
        <dbReference type="ARBA" id="ARBA00022837"/>
    </source>
</evidence>
<dbReference type="CDD" id="cd07477">
    <property type="entry name" value="Peptidases_S8_Subtilisin_subset"/>
    <property type="match status" value="1"/>
</dbReference>
<feature type="active site" description="Charge relay system" evidence="10">
    <location>
        <position position="350"/>
    </location>
</feature>
<name>A0A2S7N542_9BACI</name>
<dbReference type="InterPro" id="IPR000209">
    <property type="entry name" value="Peptidase_S8/S53_dom"/>
</dbReference>
<dbReference type="PROSITE" id="PS00137">
    <property type="entry name" value="SUBTILASE_HIS"/>
    <property type="match status" value="1"/>
</dbReference>
<evidence type="ECO:0000259" key="13">
    <source>
        <dbReference type="Pfam" id="PF00082"/>
    </source>
</evidence>
<gene>
    <name evidence="14" type="ORF">CYL18_04610</name>
</gene>
<feature type="signal peptide" evidence="12">
    <location>
        <begin position="1"/>
        <end position="23"/>
    </location>
</feature>
<dbReference type="GO" id="GO:0004252">
    <property type="term" value="F:serine-type endopeptidase activity"/>
    <property type="evidence" value="ECO:0007669"/>
    <property type="project" value="UniProtKB-UniRule"/>
</dbReference>
<dbReference type="Pfam" id="PF00082">
    <property type="entry name" value="Peptidase_S8"/>
    <property type="match status" value="1"/>
</dbReference>
<evidence type="ECO:0000256" key="2">
    <source>
        <dbReference type="ARBA" id="ARBA00004613"/>
    </source>
</evidence>
<keyword evidence="15" id="KW-1185">Reference proteome</keyword>
<dbReference type="InterPro" id="IPR022398">
    <property type="entry name" value="Peptidase_S8_His-AS"/>
</dbReference>
<dbReference type="RefSeq" id="WP_104848254.1">
    <property type="nucleotide sequence ID" value="NZ_PKOZ01000001.1"/>
</dbReference>
<sequence length="1138" mass="126410">MKKLMAVIAAGLLAVSATGGAAAAGFGPTSFDRSVKENFKMPEKTTGQKHGEYLQEETLVIKYSGTISHLYRAKDVSFKKDYSSLGYSIIKFKKASAAQEALAKLSKAKNVQSVSPGVKVKLSSVKTDPKVSKQYFNQLLKLPEAQKLAGKNKVSVAVIDTGLDANHPELKNRIKGSYNAINPINAPKADNHGTHVAGIIAGEKNNGIGGYGINPQADIYSIDIFNRDIYATDYTVAEGILQAIKKKVKVINMSFTSYFSSPIMEAAVEKARKAGIIMVAAAGNEGADSAEFPASYEGVISVGAVDKNKSLTEYSSYGVSTDLVAPGDSIYAPTYGMEKKSTFEVLSGTSMATPMVTGTVSLLLSKHPGLNAAQVEYILKKTATDLGTKGFDTKYGYGMVNPAAALKFNKKEIPSLSVEAWNKDTILKKAKTFSGTKYTSKRVFTKPLDQHWVKKTVKKGETYQINLKESKVFDSKLYVNVYSKDGKKQKTMLIDDVKEGKTEGYYFTAPFDGTLAIGVKDITGNYDVKGSKLSEYELTVNKTVAKADESAEETPIVIGSLPYSTKNKGMHLLGKNGDDDFYQITTGNKPEKIKLEMAAQPGSNVSLQVFADYQEEDDDIDPADTEQEIEEDGDFEEGAGKELILDINSSGIGEAESDVLEAEPNTTYTIQVSNRFESFDEDFFFIVFSDSEEYGGLSSLIQGTIPQNADPYEFKATRISLPADEDGITDIFEFISEEEYWNSPSDDLLIDLLDEMAKPYILTSQQKGYLQSAQDTDWYRFTATKTGIYAFDLGKANHMVDAYQVTDYTEQLTGERLKFLNTIGYNVNSSFTALTNTMYLSIEKGKTYYLNFYTNLLSEKYTEKPYTFKSKFLSAPADKYENNDDYLKIKKLPSMKFQGDFGKNFDTEFFYYQPKTSGAYTMTLDQSAPKTKGLPKDIKRPVDSYMLVYEDKNKNKVLDYKEQESPNLIGLGMGSQYLDKNKSYIIQIAADYFYMPFSLMQYTFEMKLANHKDEDAGSVIKNNVPSKPISMKNTSSGRWEKSGRINIYNQKKADQDWYKVSFKKDFEGQILLQGGKELDGKIEVYQKGKKVASSDRYGQNDTETLPIKLKKGTYYIKITDSYGVASITPYTLKVKQTK</sequence>
<evidence type="ECO:0000256" key="11">
    <source>
        <dbReference type="RuleBase" id="RU003355"/>
    </source>
</evidence>
<evidence type="ECO:0000256" key="7">
    <source>
        <dbReference type="ARBA" id="ARBA00022801"/>
    </source>
</evidence>
<feature type="active site" description="Charge relay system" evidence="10">
    <location>
        <position position="192"/>
    </location>
</feature>
<reference evidence="14 15" key="1">
    <citation type="submission" date="2017-12" db="EMBL/GenBank/DDBJ databases">
        <title>Taxonomic description and draft genome of Pradoshia cofamensis Gen. nov., sp. nov., a thermotolerant bacillale isolated from anterior gut of earthworm Eisenia fetida.</title>
        <authorList>
            <person name="Saha T."/>
            <person name="Chakraborty R."/>
        </authorList>
    </citation>
    <scope>NUCLEOTIDE SEQUENCE [LARGE SCALE GENOMIC DNA]</scope>
    <source>
        <strain evidence="14 15">EAG3</strain>
    </source>
</reference>
<dbReference type="InterPro" id="IPR050131">
    <property type="entry name" value="Peptidase_S8_subtilisin-like"/>
</dbReference>
<dbReference type="InterPro" id="IPR023827">
    <property type="entry name" value="Peptidase_S8_Asp-AS"/>
</dbReference>
<feature type="active site" description="Charge relay system" evidence="10">
    <location>
        <position position="160"/>
    </location>
</feature>
<dbReference type="GO" id="GO:0006508">
    <property type="term" value="P:proteolysis"/>
    <property type="evidence" value="ECO:0007669"/>
    <property type="project" value="UniProtKB-KW"/>
</dbReference>
<evidence type="ECO:0000256" key="12">
    <source>
        <dbReference type="SAM" id="SignalP"/>
    </source>
</evidence>
<dbReference type="InterPro" id="IPR015500">
    <property type="entry name" value="Peptidase_S8_subtilisin-rel"/>
</dbReference>
<dbReference type="Gene3D" id="2.60.120.380">
    <property type="match status" value="3"/>
</dbReference>
<dbReference type="PRINTS" id="PR00723">
    <property type="entry name" value="SUBTILISIN"/>
</dbReference>
<evidence type="ECO:0000256" key="1">
    <source>
        <dbReference type="ARBA" id="ARBA00001913"/>
    </source>
</evidence>
<proteinExistence type="inferred from homology"/>
<keyword evidence="12" id="KW-0732">Signal</keyword>
<evidence type="ECO:0000256" key="8">
    <source>
        <dbReference type="ARBA" id="ARBA00022825"/>
    </source>
</evidence>
<evidence type="ECO:0000313" key="14">
    <source>
        <dbReference type="EMBL" id="PQD97159.1"/>
    </source>
</evidence>
<organism evidence="14 15">
    <name type="scientific">Pradoshia eiseniae</name>
    <dbReference type="NCBI Taxonomy" id="2064768"/>
    <lineage>
        <taxon>Bacteria</taxon>
        <taxon>Bacillati</taxon>
        <taxon>Bacillota</taxon>
        <taxon>Bacilli</taxon>
        <taxon>Bacillales</taxon>
        <taxon>Bacillaceae</taxon>
        <taxon>Pradoshia</taxon>
    </lineage>
</organism>
<dbReference type="PROSITE" id="PS00136">
    <property type="entry name" value="SUBTILASE_ASP"/>
    <property type="match status" value="1"/>
</dbReference>
<dbReference type="OrthoDB" id="9798386at2"/>
<keyword evidence="6" id="KW-0479">Metal-binding</keyword>
<keyword evidence="8 10" id="KW-0720">Serine protease</keyword>
<dbReference type="Gene3D" id="3.40.50.200">
    <property type="entry name" value="Peptidase S8/S53 domain"/>
    <property type="match status" value="1"/>
</dbReference>
<comment type="subcellular location">
    <subcellularLocation>
        <location evidence="2">Secreted</location>
    </subcellularLocation>
</comment>
<protein>
    <recommendedName>
        <fullName evidence="13">Peptidase S8/S53 domain-containing protein</fullName>
    </recommendedName>
</protein>
<feature type="chain" id="PRO_5015779402" description="Peptidase S8/S53 domain-containing protein" evidence="12">
    <location>
        <begin position="24"/>
        <end position="1138"/>
    </location>
</feature>
<dbReference type="GO" id="GO:0046872">
    <property type="term" value="F:metal ion binding"/>
    <property type="evidence" value="ECO:0007669"/>
    <property type="project" value="UniProtKB-KW"/>
</dbReference>
<feature type="domain" description="Peptidase S8/S53" evidence="13">
    <location>
        <begin position="152"/>
        <end position="398"/>
    </location>
</feature>
<accession>A0A2S7N542</accession>
<keyword evidence="5 10" id="KW-0645">Protease</keyword>
<dbReference type="SUPFAM" id="SSF52743">
    <property type="entry name" value="Subtilisin-like"/>
    <property type="match status" value="1"/>
</dbReference>
<evidence type="ECO:0000256" key="10">
    <source>
        <dbReference type="PROSITE-ProRule" id="PRU01240"/>
    </source>
</evidence>
<dbReference type="InterPro" id="IPR036852">
    <property type="entry name" value="Peptidase_S8/S53_dom_sf"/>
</dbReference>
<dbReference type="PROSITE" id="PS00138">
    <property type="entry name" value="SUBTILASE_SER"/>
    <property type="match status" value="1"/>
</dbReference>
<dbReference type="InterPro" id="IPR034202">
    <property type="entry name" value="Subtilisin_Carlsberg-like"/>
</dbReference>
<keyword evidence="9" id="KW-0106">Calcium</keyword>
<keyword evidence="4" id="KW-0964">Secreted</keyword>
<dbReference type="PROSITE" id="PS51892">
    <property type="entry name" value="SUBTILASE"/>
    <property type="match status" value="1"/>
</dbReference>
<comment type="cofactor">
    <cofactor evidence="1">
        <name>Ca(2+)</name>
        <dbReference type="ChEBI" id="CHEBI:29108"/>
    </cofactor>
</comment>
<dbReference type="PANTHER" id="PTHR43806:SF11">
    <property type="entry name" value="CEREVISIN-RELATED"/>
    <property type="match status" value="1"/>
</dbReference>
<dbReference type="Proteomes" id="UP000239663">
    <property type="component" value="Unassembled WGS sequence"/>
</dbReference>
<keyword evidence="7 10" id="KW-0378">Hydrolase</keyword>
<dbReference type="InterPro" id="IPR023828">
    <property type="entry name" value="Peptidase_S8_Ser-AS"/>
</dbReference>
<comment type="similarity">
    <text evidence="3 10 11">Belongs to the peptidase S8 family.</text>
</comment>
<dbReference type="AlphaFoldDB" id="A0A2S7N542"/>
<dbReference type="GO" id="GO:0005576">
    <property type="term" value="C:extracellular region"/>
    <property type="evidence" value="ECO:0007669"/>
    <property type="project" value="UniProtKB-SubCell"/>
</dbReference>